<sequence>MRWKLQFVLFAIIHIVRSQNGEDPESDTEVETDSEVESSQFFSHLYKSNLQQLVKIKNDSMDPCDDFYAHACGNFDQAMEENPDDFLPPYLYNKQDRMNFFTAVVGNFETVPGRLISQLYAECRKRGERKVFFTPTRLTSHWERMLEEIPFLARHKEVLSSWPFSKHQWERRRLNGQLNWIVLSAQLAAHGLPTLLHIYFALDTIYVSPMEELPCPSIADFQSSLSDVLGVRHHHVAHIISREMRVLCRGMRGELQSVRSLSRNARNTTSRPSEEQLLLDENTMDYFQQYFAALNFSEERLVGARKFPLDVKKITQAWEVLRNTEPRIVYNYVMWQAREQLRYPDCYRVSEEFERLLHAEYWQWHVLRPHLSKEVALASYQLHTTRFQKLRRSKLSRRDWYGHLWPASVEKKELQVARILQNHAENYLNITELNENYEELKFENNSFYGNLLILRRAQLRHSFVSPYVDEEDVNQPAYFLRQFLHFVLLSLHRPTYHYYATQGLDLWRDSRLLLDTDGHYTALDCLERQSFKHYDAILAPIYRPLGSHEIAEIFQFYRSFQYSLTDYHFWLQGERFAFAETFVMEYFGLDPHRVLFYAVAQQLCYRQTEIFAAQLNRGYMNLPEFQEAFKCADEKAMNPPSRCMINMCERPLT</sequence>
<proteinExistence type="predicted"/>
<accession>A0A0J9R3G6</accession>
<reference evidence="2" key="2">
    <citation type="submission" date="2014-06" db="EMBL/GenBank/DDBJ databases">
        <authorList>
            <person name="Hu T."/>
            <person name="Eisen M.B."/>
            <person name="Thornton K.R."/>
            <person name="Andolfatto P."/>
        </authorList>
    </citation>
    <scope>NUCLEOTIDE SEQUENCE</scope>
    <source>
        <strain evidence="2">W501</strain>
    </source>
</reference>
<dbReference type="AlphaFoldDB" id="A0A0J9R3G6"/>
<dbReference type="PROSITE" id="PS51885">
    <property type="entry name" value="NEPRILYSIN"/>
    <property type="match status" value="1"/>
</dbReference>
<feature type="chain" id="PRO_5005321296" evidence="1">
    <location>
        <begin position="19"/>
        <end position="653"/>
    </location>
</feature>
<dbReference type="KEGG" id="dsi:Dsimw501_GD17805"/>
<evidence type="ECO:0000256" key="1">
    <source>
        <dbReference type="SAM" id="SignalP"/>
    </source>
</evidence>
<dbReference type="GO" id="GO:0006508">
    <property type="term" value="P:proteolysis"/>
    <property type="evidence" value="ECO:0007669"/>
    <property type="project" value="InterPro"/>
</dbReference>
<dbReference type="OrthoDB" id="7925137at2759"/>
<dbReference type="PANTHER" id="PTHR11733:SF222">
    <property type="entry name" value="IP12942P"/>
    <property type="match status" value="1"/>
</dbReference>
<dbReference type="InterPro" id="IPR024079">
    <property type="entry name" value="MetalloPept_cat_dom_sf"/>
</dbReference>
<dbReference type="EC" id="3.4.24.-" evidence="2"/>
<dbReference type="SUPFAM" id="SSF55486">
    <property type="entry name" value="Metalloproteases ('zincins'), catalytic domain"/>
    <property type="match status" value="1"/>
</dbReference>
<gene>
    <name evidence="2" type="primary">Dsim\GD17805</name>
    <name evidence="2" type="ORF">Dsimw501_GD17805</name>
</gene>
<dbReference type="GO" id="GO:0004222">
    <property type="term" value="F:metalloendopeptidase activity"/>
    <property type="evidence" value="ECO:0007669"/>
    <property type="project" value="InterPro"/>
</dbReference>
<reference evidence="2" key="1">
    <citation type="journal article" date="2013" name="Genome Res.">
        <title>A second-generation assembly of the Drosophila simulans genome provides new insights into patterns of lineage-specific divergence.</title>
        <authorList>
            <person name="Hu T.T."/>
            <person name="Eisen M.B."/>
            <person name="Thornton K.R."/>
            <person name="Andolfatto P."/>
        </authorList>
    </citation>
    <scope>NUCLEOTIDE SEQUENCE [LARGE SCALE GENOMIC DNA]</scope>
    <source>
        <strain evidence="2">W501</strain>
    </source>
</reference>
<dbReference type="EMBL" id="CM002910">
    <property type="protein sequence ID" value="KMY90618.1"/>
    <property type="molecule type" value="Genomic_DNA"/>
</dbReference>
<keyword evidence="2" id="KW-0378">Hydrolase</keyword>
<dbReference type="Gene3D" id="3.40.390.10">
    <property type="entry name" value="Collagenase (Catalytic Domain)"/>
    <property type="match status" value="2"/>
</dbReference>
<evidence type="ECO:0000313" key="2">
    <source>
        <dbReference type="EMBL" id="KMY90618.1"/>
    </source>
</evidence>
<dbReference type="PANTHER" id="PTHR11733">
    <property type="entry name" value="ZINC METALLOPROTEASE FAMILY M13 NEPRILYSIN-RELATED"/>
    <property type="match status" value="1"/>
</dbReference>
<keyword evidence="1" id="KW-0732">Signal</keyword>
<dbReference type="Bgee" id="FBgn0189353">
    <property type="expression patterns" value="Expressed in adult organism"/>
</dbReference>
<name>A0A0J9R3G6_DROSI</name>
<reference evidence="2" key="3">
    <citation type="submission" date="2015-04" db="EMBL/GenBank/DDBJ databases">
        <authorList>
            <consortium name="FlyBase"/>
        </authorList>
    </citation>
    <scope>NUCLEOTIDE SEQUENCE</scope>
    <source>
        <strain evidence="2">W501</strain>
    </source>
</reference>
<dbReference type="GO" id="GO:0005886">
    <property type="term" value="C:plasma membrane"/>
    <property type="evidence" value="ECO:0007669"/>
    <property type="project" value="TreeGrafter"/>
</dbReference>
<dbReference type="InterPro" id="IPR000718">
    <property type="entry name" value="Peptidase_M13"/>
</dbReference>
<protein>
    <submittedName>
        <fullName evidence="2">Uncharacterized protein</fullName>
        <ecNumber evidence="2">3.4.24.-</ecNumber>
    </submittedName>
</protein>
<organism evidence="2">
    <name type="scientific">Drosophila simulans</name>
    <name type="common">Fruit fly</name>
    <dbReference type="NCBI Taxonomy" id="7240"/>
    <lineage>
        <taxon>Eukaryota</taxon>
        <taxon>Metazoa</taxon>
        <taxon>Ecdysozoa</taxon>
        <taxon>Arthropoda</taxon>
        <taxon>Hexapoda</taxon>
        <taxon>Insecta</taxon>
        <taxon>Pterygota</taxon>
        <taxon>Neoptera</taxon>
        <taxon>Endopterygota</taxon>
        <taxon>Diptera</taxon>
        <taxon>Brachycera</taxon>
        <taxon>Muscomorpha</taxon>
        <taxon>Ephydroidea</taxon>
        <taxon>Drosophilidae</taxon>
        <taxon>Drosophila</taxon>
        <taxon>Sophophora</taxon>
    </lineage>
</organism>
<feature type="signal peptide" evidence="1">
    <location>
        <begin position="1"/>
        <end position="18"/>
    </location>
</feature>
<dbReference type="Proteomes" id="UP000035880">
    <property type="component" value="Chromosome 2L"/>
</dbReference>